<protein>
    <submittedName>
        <fullName evidence="1">Uncharacterized protein</fullName>
    </submittedName>
</protein>
<keyword evidence="2" id="KW-1185">Reference proteome</keyword>
<dbReference type="AlphaFoldDB" id="A0A8X7VP31"/>
<name>A0A8X7VP31_BRACI</name>
<sequence length="93" mass="10064">MLKGKKTCYSSMAEEDISSSGSFLLTLRWKTINLRLSGEDRESGGEIVNAGLSGEYGEIGDAQWLTIAYESASSFALWRVGVHDGIQQGLCSV</sequence>
<organism evidence="1 2">
    <name type="scientific">Brassica carinata</name>
    <name type="common">Ethiopian mustard</name>
    <name type="synonym">Abyssinian cabbage</name>
    <dbReference type="NCBI Taxonomy" id="52824"/>
    <lineage>
        <taxon>Eukaryota</taxon>
        <taxon>Viridiplantae</taxon>
        <taxon>Streptophyta</taxon>
        <taxon>Embryophyta</taxon>
        <taxon>Tracheophyta</taxon>
        <taxon>Spermatophyta</taxon>
        <taxon>Magnoliopsida</taxon>
        <taxon>eudicotyledons</taxon>
        <taxon>Gunneridae</taxon>
        <taxon>Pentapetalae</taxon>
        <taxon>rosids</taxon>
        <taxon>malvids</taxon>
        <taxon>Brassicales</taxon>
        <taxon>Brassicaceae</taxon>
        <taxon>Brassiceae</taxon>
        <taxon>Brassica</taxon>
    </lineage>
</organism>
<dbReference type="EMBL" id="JAAMPC010000004">
    <property type="protein sequence ID" value="KAG2314780.1"/>
    <property type="molecule type" value="Genomic_DNA"/>
</dbReference>
<dbReference type="Proteomes" id="UP000886595">
    <property type="component" value="Unassembled WGS sequence"/>
</dbReference>
<dbReference type="OrthoDB" id="1702551at2759"/>
<evidence type="ECO:0000313" key="2">
    <source>
        <dbReference type="Proteomes" id="UP000886595"/>
    </source>
</evidence>
<proteinExistence type="predicted"/>
<reference evidence="1 2" key="1">
    <citation type="submission" date="2020-02" db="EMBL/GenBank/DDBJ databases">
        <authorList>
            <person name="Ma Q."/>
            <person name="Huang Y."/>
            <person name="Song X."/>
            <person name="Pei D."/>
        </authorList>
    </citation>
    <scope>NUCLEOTIDE SEQUENCE [LARGE SCALE GENOMIC DNA]</scope>
    <source>
        <strain evidence="1">Sxm20200214</strain>
        <tissue evidence="1">Leaf</tissue>
    </source>
</reference>
<gene>
    <name evidence="1" type="ORF">Bca52824_017902</name>
</gene>
<accession>A0A8X7VP31</accession>
<evidence type="ECO:0000313" key="1">
    <source>
        <dbReference type="EMBL" id="KAG2314780.1"/>
    </source>
</evidence>
<comment type="caution">
    <text evidence="1">The sequence shown here is derived from an EMBL/GenBank/DDBJ whole genome shotgun (WGS) entry which is preliminary data.</text>
</comment>